<dbReference type="PANTHER" id="PTHR47718">
    <property type="entry name" value="OS01G0519700 PROTEIN"/>
    <property type="match status" value="1"/>
</dbReference>
<protein>
    <recommendedName>
        <fullName evidence="1">FAR1 domain-containing protein</fullName>
    </recommendedName>
</protein>
<dbReference type="Proteomes" id="UP001153076">
    <property type="component" value="Unassembled WGS sequence"/>
</dbReference>
<keyword evidence="3" id="KW-1185">Reference proteome</keyword>
<name>A0A9Q1QAB8_9CARY</name>
<sequence length="369" mass="41180">MRGLLSRSLSHSPATVSPAICVVLSPSPDTRRRRPTLVTGVTGRQHPLRSVVRFIAATFGVMVSSLGNPYPPTGDVPHSPVPESPPLEVPVLETSYNMDATPTRVTKEWVPFCEEELKPKDGLEFPNLDECEEFYKSYAHHVGFSIRKWSSKKGKEGVQKYNYYVCSKQGFRRVSTNVNPNRKVKLTREGCNALVGIPCCHILCVLKGKTLRELPTYYIVNRWTKMAASKPIFNVDGTPLEGRSQIEHENMLISRNWLEFLDCMQVAGRDPEKLIIVSKGIQNVLKEVKDFGGGTSESKISELESFIGSSAPEQIDILPPRQCNTKGSGKRLKSGKEKAMEQQAKMLRLCKACGQQAYHDSRNCPTKLS</sequence>
<dbReference type="InterPro" id="IPR004330">
    <property type="entry name" value="FAR1_DNA_bnd_dom"/>
</dbReference>
<feature type="domain" description="FAR1" evidence="1">
    <location>
        <begin position="133"/>
        <end position="196"/>
    </location>
</feature>
<evidence type="ECO:0000313" key="3">
    <source>
        <dbReference type="Proteomes" id="UP001153076"/>
    </source>
</evidence>
<evidence type="ECO:0000313" key="2">
    <source>
        <dbReference type="EMBL" id="KAJ8434787.1"/>
    </source>
</evidence>
<proteinExistence type="predicted"/>
<organism evidence="2 3">
    <name type="scientific">Carnegiea gigantea</name>
    <dbReference type="NCBI Taxonomy" id="171969"/>
    <lineage>
        <taxon>Eukaryota</taxon>
        <taxon>Viridiplantae</taxon>
        <taxon>Streptophyta</taxon>
        <taxon>Embryophyta</taxon>
        <taxon>Tracheophyta</taxon>
        <taxon>Spermatophyta</taxon>
        <taxon>Magnoliopsida</taxon>
        <taxon>eudicotyledons</taxon>
        <taxon>Gunneridae</taxon>
        <taxon>Pentapetalae</taxon>
        <taxon>Caryophyllales</taxon>
        <taxon>Cactineae</taxon>
        <taxon>Cactaceae</taxon>
        <taxon>Cactoideae</taxon>
        <taxon>Echinocereeae</taxon>
        <taxon>Carnegiea</taxon>
    </lineage>
</organism>
<comment type="caution">
    <text evidence="2">The sequence shown here is derived from an EMBL/GenBank/DDBJ whole genome shotgun (WGS) entry which is preliminary data.</text>
</comment>
<dbReference type="AlphaFoldDB" id="A0A9Q1QAB8"/>
<evidence type="ECO:0000259" key="1">
    <source>
        <dbReference type="Pfam" id="PF03101"/>
    </source>
</evidence>
<dbReference type="OrthoDB" id="691593at2759"/>
<dbReference type="PANTHER" id="PTHR47718:SF18">
    <property type="entry name" value="PROTEIN FAR1-RELATED SEQUENCE 5-LIKE"/>
    <property type="match status" value="1"/>
</dbReference>
<reference evidence="2" key="1">
    <citation type="submission" date="2022-04" db="EMBL/GenBank/DDBJ databases">
        <title>Carnegiea gigantea Genome sequencing and assembly v2.</title>
        <authorList>
            <person name="Copetti D."/>
            <person name="Sanderson M.J."/>
            <person name="Burquez A."/>
            <person name="Wojciechowski M.F."/>
        </authorList>
    </citation>
    <scope>NUCLEOTIDE SEQUENCE</scope>
    <source>
        <strain evidence="2">SGP5-SGP5p</strain>
        <tissue evidence="2">Aerial part</tissue>
    </source>
</reference>
<gene>
    <name evidence="2" type="ORF">Cgig2_033737</name>
</gene>
<dbReference type="EMBL" id="JAKOGI010000450">
    <property type="protein sequence ID" value="KAJ8434787.1"/>
    <property type="molecule type" value="Genomic_DNA"/>
</dbReference>
<dbReference type="Pfam" id="PF03101">
    <property type="entry name" value="FAR1"/>
    <property type="match status" value="1"/>
</dbReference>
<accession>A0A9Q1QAB8</accession>